<feature type="transmembrane region" description="Helical" evidence="2">
    <location>
        <begin position="35"/>
        <end position="57"/>
    </location>
</feature>
<keyword evidence="2" id="KW-1133">Transmembrane helix</keyword>
<organism evidence="3">
    <name type="scientific">Photinus pyralis</name>
    <name type="common">Common eastern firefly</name>
    <name type="synonym">Lampyris pyralis</name>
    <dbReference type="NCBI Taxonomy" id="7054"/>
    <lineage>
        <taxon>Eukaryota</taxon>
        <taxon>Metazoa</taxon>
        <taxon>Ecdysozoa</taxon>
        <taxon>Arthropoda</taxon>
        <taxon>Hexapoda</taxon>
        <taxon>Insecta</taxon>
        <taxon>Pterygota</taxon>
        <taxon>Neoptera</taxon>
        <taxon>Endopterygota</taxon>
        <taxon>Coleoptera</taxon>
        <taxon>Polyphaga</taxon>
        <taxon>Elateriformia</taxon>
        <taxon>Elateroidea</taxon>
        <taxon>Lampyridae</taxon>
        <taxon>Lampyrinae</taxon>
        <taxon>Photinus</taxon>
    </lineage>
</organism>
<protein>
    <submittedName>
        <fullName evidence="3">Uncharacterized protein</fullName>
    </submittedName>
</protein>
<evidence type="ECO:0000256" key="1">
    <source>
        <dbReference type="SAM" id="MobiDB-lite"/>
    </source>
</evidence>
<dbReference type="RefSeq" id="XP_031338564.1">
    <property type="nucleotide sequence ID" value="XM_031482704.1"/>
</dbReference>
<dbReference type="EMBL" id="GEZM01092297">
    <property type="protein sequence ID" value="JAV56609.1"/>
    <property type="molecule type" value="Transcribed_RNA"/>
</dbReference>
<name>A0A1Y1K522_PHOPY</name>
<feature type="region of interest" description="Disordered" evidence="1">
    <location>
        <begin position="1"/>
        <end position="20"/>
    </location>
</feature>
<keyword evidence="2" id="KW-0812">Transmembrane</keyword>
<evidence type="ECO:0000256" key="2">
    <source>
        <dbReference type="SAM" id="Phobius"/>
    </source>
</evidence>
<proteinExistence type="predicted"/>
<feature type="region of interest" description="Disordered" evidence="1">
    <location>
        <begin position="67"/>
        <end position="127"/>
    </location>
</feature>
<dbReference type="AlphaFoldDB" id="A0A1Y1K522"/>
<accession>A0A1Y1K522</accession>
<keyword evidence="2" id="KW-0472">Membrane</keyword>
<evidence type="ECO:0000313" key="3">
    <source>
        <dbReference type="EMBL" id="JAV56609.1"/>
    </source>
</evidence>
<feature type="compositionally biased region" description="Basic and acidic residues" evidence="1">
    <location>
        <begin position="67"/>
        <end position="77"/>
    </location>
</feature>
<dbReference type="GeneID" id="116167354"/>
<sequence length="127" mass="14092">MSDKGVQATVATTSNSSPHNKRPTFIYPTVSPETVVIPIVSCIFGFPLLALLVICCLRRRAKLAREHARRRDIEHGRSSRAVSLRSERAMSRGFPSLELDTVLEERSDPEPEGTVIEMVTPDKDSDS</sequence>
<reference evidence="3" key="1">
    <citation type="journal article" date="2016" name="Sci. Rep.">
        <title>Molecular characterization of firefly nuptial gifts: a multi-omics approach sheds light on postcopulatory sexual selection.</title>
        <authorList>
            <person name="Al-Wathiqui N."/>
            <person name="Fallon T.R."/>
            <person name="South A."/>
            <person name="Weng J.K."/>
            <person name="Lewis S.M."/>
        </authorList>
    </citation>
    <scope>NUCLEOTIDE SEQUENCE</scope>
</reference>
<feature type="compositionally biased region" description="Polar residues" evidence="1">
    <location>
        <begin position="9"/>
        <end position="18"/>
    </location>
</feature>